<evidence type="ECO:0000313" key="1">
    <source>
        <dbReference type="EMBL" id="KIC05903.1"/>
    </source>
</evidence>
<sequence length="37" mass="4286">MVANFISVQPYKDMNNSGFYHYPKNRNNQCGHGLQVI</sequence>
<proteinExistence type="predicted"/>
<comment type="caution">
    <text evidence="1">The sequence shown here is derived from an EMBL/GenBank/DDBJ whole genome shotgun (WGS) entry which is preliminary data.</text>
</comment>
<reference evidence="1 2" key="1">
    <citation type="submission" date="2014-12" db="EMBL/GenBank/DDBJ databases">
        <title>Genome sequence of Morococcus cerebrosus.</title>
        <authorList>
            <person name="Shin S.-K."/>
            <person name="Yi H."/>
        </authorList>
    </citation>
    <scope>NUCLEOTIDE SEQUENCE [LARGE SCALE GENOMIC DNA]</scope>
    <source>
        <strain evidence="1 2">CIP 81.93</strain>
    </source>
</reference>
<accession>A0A0C1EAQ9</accession>
<dbReference type="Proteomes" id="UP000031390">
    <property type="component" value="Unassembled WGS sequence"/>
</dbReference>
<evidence type="ECO:0000313" key="2">
    <source>
        <dbReference type="Proteomes" id="UP000031390"/>
    </source>
</evidence>
<protein>
    <submittedName>
        <fullName evidence="1">Uncharacterized protein</fullName>
    </submittedName>
</protein>
<organism evidence="1 2">
    <name type="scientific">Morococcus cerebrosus</name>
    <dbReference type="NCBI Taxonomy" id="1056807"/>
    <lineage>
        <taxon>Bacteria</taxon>
        <taxon>Pseudomonadati</taxon>
        <taxon>Pseudomonadota</taxon>
        <taxon>Betaproteobacteria</taxon>
        <taxon>Neisseriales</taxon>
        <taxon>Neisseriaceae</taxon>
        <taxon>Morococcus</taxon>
    </lineage>
</organism>
<dbReference type="AlphaFoldDB" id="A0A0C1EAQ9"/>
<name>A0A0C1EAQ9_9NEIS</name>
<gene>
    <name evidence="1" type="ORF">MCC93_26420</name>
</gene>
<dbReference type="EMBL" id="JUFZ01000139">
    <property type="protein sequence ID" value="KIC05903.1"/>
    <property type="molecule type" value="Genomic_DNA"/>
</dbReference>